<feature type="chain" id="PRO_5007577675" evidence="2">
    <location>
        <begin position="26"/>
        <end position="353"/>
    </location>
</feature>
<comment type="caution">
    <text evidence="3">The sequence shown here is derived from an EMBL/GenBank/DDBJ whole genome shotgun (WGS) entry which is preliminary data.</text>
</comment>
<name>A0A151AK74_9CLOT</name>
<sequence length="353" mass="39338">MKKKFIYTLLTALAITSAASIKAFAAVDAYVLKDNTNTYQYNLNELSDSLINNTLGQQDKLYKEFEAQLSSGKIYLLHDSEGKYVSYDEVKNILIEKTLKEEIFDLNSEVKKAKEADKPSLMENIKKENGEIVRELVVLKEGTSLDGSKLSKDRYKRIVVKASSVNVSNLQIDGDIVLDPGTMGKVKLENVKCNAITILSGDKKGIQFNKVENKKLNIDENLDIEIQYDNNNNTGNSSGGSSSNGGSPSNGDSTQTKEEAERIALLTKAKTQLTKVYDALDNEKEKEIVSKMLSSLTEAINDKNYDPSKDEKELRQLYGKLSSKEKDELKEKILNNVTLSVIFILADMYNIGL</sequence>
<reference evidence="3 4" key="1">
    <citation type="submission" date="2016-02" db="EMBL/GenBank/DDBJ databases">
        <title>Genome sequence of Clostridium colicanis DSM 13634.</title>
        <authorList>
            <person name="Poehlein A."/>
            <person name="Daniel R."/>
        </authorList>
    </citation>
    <scope>NUCLEOTIDE SEQUENCE [LARGE SCALE GENOMIC DNA]</scope>
    <source>
        <strain evidence="3 4">DSM 13634</strain>
    </source>
</reference>
<organism evidence="3 4">
    <name type="scientific">Clostridium colicanis DSM 13634</name>
    <dbReference type="NCBI Taxonomy" id="1121305"/>
    <lineage>
        <taxon>Bacteria</taxon>
        <taxon>Bacillati</taxon>
        <taxon>Bacillota</taxon>
        <taxon>Clostridia</taxon>
        <taxon>Eubacteriales</taxon>
        <taxon>Clostridiaceae</taxon>
        <taxon>Clostridium</taxon>
    </lineage>
</organism>
<gene>
    <name evidence="3" type="ORF">CLCOL_23730</name>
</gene>
<evidence type="ECO:0000256" key="1">
    <source>
        <dbReference type="SAM" id="MobiDB-lite"/>
    </source>
</evidence>
<dbReference type="Proteomes" id="UP000075374">
    <property type="component" value="Unassembled WGS sequence"/>
</dbReference>
<keyword evidence="4" id="KW-1185">Reference proteome</keyword>
<dbReference type="EMBL" id="LTBB01000015">
    <property type="protein sequence ID" value="KYH28012.1"/>
    <property type="molecule type" value="Genomic_DNA"/>
</dbReference>
<feature type="compositionally biased region" description="Low complexity" evidence="1">
    <location>
        <begin position="230"/>
        <end position="251"/>
    </location>
</feature>
<dbReference type="AlphaFoldDB" id="A0A151AK74"/>
<evidence type="ECO:0000313" key="4">
    <source>
        <dbReference type="Proteomes" id="UP000075374"/>
    </source>
</evidence>
<evidence type="ECO:0000256" key="2">
    <source>
        <dbReference type="SAM" id="SignalP"/>
    </source>
</evidence>
<proteinExistence type="predicted"/>
<dbReference type="STRING" id="1121305.CLCOL_23730"/>
<feature type="signal peptide" evidence="2">
    <location>
        <begin position="1"/>
        <end position="25"/>
    </location>
</feature>
<dbReference type="PATRIC" id="fig|1121305.3.peg.2364"/>
<feature type="region of interest" description="Disordered" evidence="1">
    <location>
        <begin position="229"/>
        <end position="258"/>
    </location>
</feature>
<protein>
    <submittedName>
        <fullName evidence="3">Uncharacterized protein</fullName>
    </submittedName>
</protein>
<keyword evidence="2" id="KW-0732">Signal</keyword>
<evidence type="ECO:0000313" key="3">
    <source>
        <dbReference type="EMBL" id="KYH28012.1"/>
    </source>
</evidence>
<accession>A0A151AK74</accession>
<dbReference type="RefSeq" id="WP_061859156.1">
    <property type="nucleotide sequence ID" value="NZ_LTBB01000015.1"/>
</dbReference>